<dbReference type="GO" id="GO:0030170">
    <property type="term" value="F:pyridoxal phosphate binding"/>
    <property type="evidence" value="ECO:0007669"/>
    <property type="project" value="InterPro"/>
</dbReference>
<reference evidence="4 5" key="1">
    <citation type="submission" date="2010-07" db="EMBL/GenBank/DDBJ databases">
        <authorList>
            <person name="Muzny D."/>
            <person name="Qin X."/>
            <person name="Deng J."/>
            <person name="Jiang H."/>
            <person name="Liu Y."/>
            <person name="Qu J."/>
            <person name="Song X.-Z."/>
            <person name="Zhang L."/>
            <person name="Thornton R."/>
            <person name="Coyle M."/>
            <person name="Francisco L."/>
            <person name="Jackson L."/>
            <person name="Javaid M."/>
            <person name="Korchina V."/>
            <person name="Kovar C."/>
            <person name="Mata R."/>
            <person name="Mathew T."/>
            <person name="Ngo R."/>
            <person name="Nguyen L."/>
            <person name="Nguyen N."/>
            <person name="Okwuonu G."/>
            <person name="Ongeri F."/>
            <person name="Pham C."/>
            <person name="Simmons D."/>
            <person name="Wilczek-Boney K."/>
            <person name="Hale W."/>
            <person name="Jakkamsetti A."/>
            <person name="Pham P."/>
            <person name="Ruth R."/>
            <person name="San Lucas F."/>
            <person name="Warren J."/>
            <person name="Zhang J."/>
            <person name="Zhao Z."/>
            <person name="Zhou C."/>
            <person name="Zhu D."/>
            <person name="Lee S."/>
            <person name="Bess C."/>
            <person name="Blankenburg K."/>
            <person name="Forbes L."/>
            <person name="Fu Q."/>
            <person name="Gubbala S."/>
            <person name="Hirani K."/>
            <person name="Jayaseelan J.C."/>
            <person name="Lara F."/>
            <person name="Munidasa M."/>
            <person name="Palculict T."/>
            <person name="Patil S."/>
            <person name="Pu L.-L."/>
            <person name="Saada N."/>
            <person name="Tang L."/>
            <person name="Weissenberger G."/>
            <person name="Zhu Y."/>
            <person name="Hemphill L."/>
            <person name="Shang Y."/>
            <person name="Youmans B."/>
            <person name="Ayvaz T."/>
            <person name="Ross M."/>
            <person name="Santibanez J."/>
            <person name="Aqrawi P."/>
            <person name="Gross S."/>
            <person name="Joshi V."/>
            <person name="Fowler G."/>
            <person name="Nazareth L."/>
            <person name="Reid J."/>
            <person name="Worley K."/>
            <person name="Petrosino J."/>
            <person name="Highlander S."/>
            <person name="Gibbs R."/>
        </authorList>
    </citation>
    <scope>NUCLEOTIDE SEQUENCE [LARGE SCALE GENOMIC DNA]</scope>
    <source>
        <strain evidence="4 5">ATCC BAA-1640</strain>
    </source>
</reference>
<accession>E0NJD0</accession>
<sequence length="360" mass="41620">MKHDSHGVNLFEISKKYGFKEEEIVDFSSNINPFGMPKSAKDEVIRRIDDLSTYPDPEYRSLKASIAKYTGACEEDILIGSGTSEIIANYIRYANPKRAILLSPCYSEYENELRKIGSEIFYYDLEEENNFEIKIESLIDKINKNDVELFIFANPNNPTGTILTVAEVEEILKQTKCKVFVDETYVEFADKKVYSQIELTKKYDKVIVARSTSKFFASPGIRLGYATTSDEKCKEYFFKDSLIWGVNIVATIAGEKMFSDNKYQDEVYKFVEEEREYALKFLKGLEGLKVYKSKGNFIMCKLLGGKTAAELYDYLIPQKQVVRNLASFKNLGEEYFRFCILGREDNRKLLLNIEKFLKEQ</sequence>
<comment type="cofactor">
    <cofactor evidence="1">
        <name>pyridoxal 5'-phosphate</name>
        <dbReference type="ChEBI" id="CHEBI:597326"/>
    </cofactor>
</comment>
<dbReference type="Gene3D" id="3.90.1150.10">
    <property type="entry name" value="Aspartate Aminotransferase, domain 1"/>
    <property type="match status" value="1"/>
</dbReference>
<evidence type="ECO:0000256" key="2">
    <source>
        <dbReference type="ARBA" id="ARBA00022898"/>
    </source>
</evidence>
<dbReference type="InterPro" id="IPR004839">
    <property type="entry name" value="Aminotransferase_I/II_large"/>
</dbReference>
<keyword evidence="2" id="KW-0663">Pyridoxal phosphate</keyword>
<keyword evidence="4" id="KW-0808">Transferase</keyword>
<gene>
    <name evidence="4" type="primary">hisC</name>
    <name evidence="4" type="ORF">HMPREF9225_0269</name>
</gene>
<dbReference type="Gene3D" id="3.40.640.10">
    <property type="entry name" value="Type I PLP-dependent aspartate aminotransferase-like (Major domain)"/>
    <property type="match status" value="1"/>
</dbReference>
<dbReference type="InterPro" id="IPR015422">
    <property type="entry name" value="PyrdxlP-dep_Trfase_small"/>
</dbReference>
<evidence type="ECO:0000259" key="3">
    <source>
        <dbReference type="Pfam" id="PF00155"/>
    </source>
</evidence>
<dbReference type="eggNOG" id="COG0079">
    <property type="taxonomic scope" value="Bacteria"/>
</dbReference>
<dbReference type="InterPro" id="IPR015421">
    <property type="entry name" value="PyrdxlP-dep_Trfase_major"/>
</dbReference>
<dbReference type="GO" id="GO:0004400">
    <property type="term" value="F:histidinol-phosphate transaminase activity"/>
    <property type="evidence" value="ECO:0007669"/>
    <property type="project" value="UniProtKB-EC"/>
</dbReference>
<keyword evidence="4" id="KW-0032">Aminotransferase</keyword>
<dbReference type="STRING" id="862517.HMPREF9225_0269"/>
<dbReference type="HOGENOM" id="CLU_017584_3_2_9"/>
<dbReference type="EC" id="2.6.1.9" evidence="4"/>
<dbReference type="Proteomes" id="UP000003280">
    <property type="component" value="Unassembled WGS sequence"/>
</dbReference>
<evidence type="ECO:0000313" key="4">
    <source>
        <dbReference type="EMBL" id="EFM26078.1"/>
    </source>
</evidence>
<dbReference type="CDD" id="cd00609">
    <property type="entry name" value="AAT_like"/>
    <property type="match status" value="1"/>
</dbReference>
<dbReference type="OrthoDB" id="9813612at2"/>
<evidence type="ECO:0000313" key="5">
    <source>
        <dbReference type="Proteomes" id="UP000003280"/>
    </source>
</evidence>
<comment type="caution">
    <text evidence="4">The sequence shown here is derived from an EMBL/GenBank/DDBJ whole genome shotgun (WGS) entry which is preliminary data.</text>
</comment>
<dbReference type="PANTHER" id="PTHR42885:SF1">
    <property type="entry name" value="THREONINE-PHOSPHATE DECARBOXYLASE"/>
    <property type="match status" value="1"/>
</dbReference>
<proteinExistence type="predicted"/>
<dbReference type="Pfam" id="PF00155">
    <property type="entry name" value="Aminotran_1_2"/>
    <property type="match status" value="1"/>
</dbReference>
<dbReference type="EMBL" id="AEEH01000017">
    <property type="protein sequence ID" value="EFM26078.1"/>
    <property type="molecule type" value="Genomic_DNA"/>
</dbReference>
<keyword evidence="5" id="KW-1185">Reference proteome</keyword>
<dbReference type="AlphaFoldDB" id="E0NJD0"/>
<evidence type="ECO:0000256" key="1">
    <source>
        <dbReference type="ARBA" id="ARBA00001933"/>
    </source>
</evidence>
<dbReference type="InterPro" id="IPR015424">
    <property type="entry name" value="PyrdxlP-dep_Trfase"/>
</dbReference>
<protein>
    <submittedName>
        <fullName evidence="4">Putative histidinol-phosphate transaminase</fullName>
        <ecNumber evidence="4">2.6.1.9</ecNumber>
    </submittedName>
</protein>
<dbReference type="SUPFAM" id="SSF53383">
    <property type="entry name" value="PLP-dependent transferases"/>
    <property type="match status" value="1"/>
</dbReference>
<name>E0NJD0_9FIRM</name>
<dbReference type="RefSeq" id="WP_008901105.1">
    <property type="nucleotide sequence ID" value="NZ_GL397071.1"/>
</dbReference>
<feature type="domain" description="Aminotransferase class I/classII large" evidence="3">
    <location>
        <begin position="23"/>
        <end position="350"/>
    </location>
</feature>
<dbReference type="PANTHER" id="PTHR42885">
    <property type="entry name" value="HISTIDINOL-PHOSPHATE AMINOTRANSFERASE-RELATED"/>
    <property type="match status" value="1"/>
</dbReference>
<organism evidence="4 5">
    <name type="scientific">Peptoniphilus duerdenii ATCC BAA-1640</name>
    <dbReference type="NCBI Taxonomy" id="862517"/>
    <lineage>
        <taxon>Bacteria</taxon>
        <taxon>Bacillati</taxon>
        <taxon>Bacillota</taxon>
        <taxon>Tissierellia</taxon>
        <taxon>Tissierellales</taxon>
        <taxon>Peptoniphilaceae</taxon>
        <taxon>Peptoniphilus</taxon>
    </lineage>
</organism>